<evidence type="ECO:0000313" key="7">
    <source>
        <dbReference type="Proteomes" id="UP000588068"/>
    </source>
</evidence>
<dbReference type="RefSeq" id="WP_184334813.1">
    <property type="nucleotide sequence ID" value="NZ_JACHHZ010000005.1"/>
</dbReference>
<organism evidence="6 7">
    <name type="scientific">Povalibacter uvarum</name>
    <dbReference type="NCBI Taxonomy" id="732238"/>
    <lineage>
        <taxon>Bacteria</taxon>
        <taxon>Pseudomonadati</taxon>
        <taxon>Pseudomonadota</taxon>
        <taxon>Gammaproteobacteria</taxon>
        <taxon>Steroidobacterales</taxon>
        <taxon>Steroidobacteraceae</taxon>
        <taxon>Povalibacter</taxon>
    </lineage>
</organism>
<dbReference type="InterPro" id="IPR011330">
    <property type="entry name" value="Glyco_hydro/deAcase_b/a-brl"/>
</dbReference>
<evidence type="ECO:0000313" key="6">
    <source>
        <dbReference type="EMBL" id="MBB6095443.1"/>
    </source>
</evidence>
<comment type="caution">
    <text evidence="6">The sequence shown here is derived from an EMBL/GenBank/DDBJ whole genome shotgun (WGS) entry which is preliminary data.</text>
</comment>
<evidence type="ECO:0000256" key="2">
    <source>
        <dbReference type="ARBA" id="ARBA00022723"/>
    </source>
</evidence>
<evidence type="ECO:0008006" key="8">
    <source>
        <dbReference type="Google" id="ProtNLM"/>
    </source>
</evidence>
<keyword evidence="2" id="KW-0479">Metal-binding</keyword>
<dbReference type="InterPro" id="IPR006879">
    <property type="entry name" value="YdjC-like"/>
</dbReference>
<dbReference type="GO" id="GO:0046872">
    <property type="term" value="F:metal ion binding"/>
    <property type="evidence" value="ECO:0007669"/>
    <property type="project" value="UniProtKB-KW"/>
</dbReference>
<keyword evidence="5" id="KW-0119">Carbohydrate metabolism</keyword>
<dbReference type="GO" id="GO:0016787">
    <property type="term" value="F:hydrolase activity"/>
    <property type="evidence" value="ECO:0007669"/>
    <property type="project" value="UniProtKB-KW"/>
</dbReference>
<evidence type="ECO:0000256" key="1">
    <source>
        <dbReference type="ARBA" id="ARBA00001946"/>
    </source>
</evidence>
<dbReference type="Proteomes" id="UP000588068">
    <property type="component" value="Unassembled WGS sequence"/>
</dbReference>
<dbReference type="AlphaFoldDB" id="A0A841HRQ1"/>
<accession>A0A841HRQ1</accession>
<keyword evidence="3" id="KW-0378">Hydrolase</keyword>
<reference evidence="6 7" key="1">
    <citation type="submission" date="2020-08" db="EMBL/GenBank/DDBJ databases">
        <title>Genomic Encyclopedia of Type Strains, Phase IV (KMG-IV): sequencing the most valuable type-strain genomes for metagenomic binning, comparative biology and taxonomic classification.</title>
        <authorList>
            <person name="Goeker M."/>
        </authorList>
    </citation>
    <scope>NUCLEOTIDE SEQUENCE [LARGE SCALE GENOMIC DNA]</scope>
    <source>
        <strain evidence="6 7">DSM 26723</strain>
    </source>
</reference>
<evidence type="ECO:0000256" key="4">
    <source>
        <dbReference type="ARBA" id="ARBA00022842"/>
    </source>
</evidence>
<dbReference type="Gene3D" id="3.20.20.370">
    <property type="entry name" value="Glycoside hydrolase/deacetylase"/>
    <property type="match status" value="1"/>
</dbReference>
<name>A0A841HRQ1_9GAMM</name>
<dbReference type="SUPFAM" id="SSF88713">
    <property type="entry name" value="Glycoside hydrolase/deacetylase"/>
    <property type="match status" value="1"/>
</dbReference>
<sequence length="278" mass="30929">MNLPSLAERLGYGADDRLLIVNCDDFGSSRDANNATLECFERGIASSATLMVPCPWALDAVRRSTQYPVGVHLTLTCEYPSYRWRGLTNGASLLDSEGFLPRTVEEVHRAASLDEVRQECRAQIAQALSWGLDVTHIDAHMGTAQTDPRFFAVYVDLAAEFDLPLRMVGTDLEATLGFPCRDVAVARGLIFPDHFVSPWGRPTYEVLLEALDVLPPGVTEIYAHPVTDGDELRTYDPKHADVRVADYACLMDSGIRERIQSAGIRLISFRELRELQRS</sequence>
<dbReference type="Pfam" id="PF04794">
    <property type="entry name" value="YdjC"/>
    <property type="match status" value="1"/>
</dbReference>
<evidence type="ECO:0000256" key="5">
    <source>
        <dbReference type="ARBA" id="ARBA00023277"/>
    </source>
</evidence>
<keyword evidence="4" id="KW-0460">Magnesium</keyword>
<dbReference type="GO" id="GO:0019213">
    <property type="term" value="F:deacetylase activity"/>
    <property type="evidence" value="ECO:0007669"/>
    <property type="project" value="TreeGrafter"/>
</dbReference>
<comment type="cofactor">
    <cofactor evidence="1">
        <name>Mg(2+)</name>
        <dbReference type="ChEBI" id="CHEBI:18420"/>
    </cofactor>
</comment>
<proteinExistence type="predicted"/>
<dbReference type="CDD" id="cd10802">
    <property type="entry name" value="YdjC_TTHB029_like"/>
    <property type="match status" value="1"/>
</dbReference>
<dbReference type="PANTHER" id="PTHR31609">
    <property type="entry name" value="YDJC DEACETYLASE FAMILY MEMBER"/>
    <property type="match status" value="1"/>
</dbReference>
<dbReference type="GO" id="GO:0005975">
    <property type="term" value="P:carbohydrate metabolic process"/>
    <property type="evidence" value="ECO:0007669"/>
    <property type="project" value="InterPro"/>
</dbReference>
<dbReference type="EMBL" id="JACHHZ010000005">
    <property type="protein sequence ID" value="MBB6095443.1"/>
    <property type="molecule type" value="Genomic_DNA"/>
</dbReference>
<keyword evidence="7" id="KW-1185">Reference proteome</keyword>
<dbReference type="PANTHER" id="PTHR31609:SF1">
    <property type="entry name" value="CARBOHYDRATE DEACETYLASE"/>
    <property type="match status" value="1"/>
</dbReference>
<gene>
    <name evidence="6" type="ORF">HNQ60_004333</name>
</gene>
<evidence type="ECO:0000256" key="3">
    <source>
        <dbReference type="ARBA" id="ARBA00022801"/>
    </source>
</evidence>
<protein>
    <recommendedName>
        <fullName evidence="8">ChbG/HpnK family deacetylase</fullName>
    </recommendedName>
</protein>